<dbReference type="InterPro" id="IPR000504">
    <property type="entry name" value="RRM_dom"/>
</dbReference>
<dbReference type="CDD" id="cd12317">
    <property type="entry name" value="RRM4_RBM19_RRM3_MRD1"/>
    <property type="match status" value="1"/>
</dbReference>
<feature type="compositionally biased region" description="Polar residues" evidence="3">
    <location>
        <begin position="134"/>
        <end position="145"/>
    </location>
</feature>
<dbReference type="Proteomes" id="UP001633002">
    <property type="component" value="Unassembled WGS sequence"/>
</dbReference>
<dbReference type="FunFam" id="3.30.70.330:FF:000442">
    <property type="entry name" value="Multiple RNA-binding domain-containing protein 1"/>
    <property type="match status" value="1"/>
</dbReference>
<feature type="domain" description="RRM" evidence="4">
    <location>
        <begin position="805"/>
        <end position="882"/>
    </location>
</feature>
<keyword evidence="1 2" id="KW-0694">RNA-binding</keyword>
<dbReference type="AlphaFoldDB" id="A0ABD3GKA4"/>
<dbReference type="SUPFAM" id="SSF54928">
    <property type="entry name" value="RNA-binding domain, RBD"/>
    <property type="match status" value="4"/>
</dbReference>
<feature type="compositionally biased region" description="Acidic residues" evidence="3">
    <location>
        <begin position="231"/>
        <end position="245"/>
    </location>
</feature>
<feature type="region of interest" description="Disordered" evidence="3">
    <location>
        <begin position="452"/>
        <end position="475"/>
    </location>
</feature>
<evidence type="ECO:0000256" key="1">
    <source>
        <dbReference type="ARBA" id="ARBA00022884"/>
    </source>
</evidence>
<feature type="region of interest" description="Disordered" evidence="3">
    <location>
        <begin position="101"/>
        <end position="145"/>
    </location>
</feature>
<organism evidence="5 6">
    <name type="scientific">Riccia sorocarpa</name>
    <dbReference type="NCBI Taxonomy" id="122646"/>
    <lineage>
        <taxon>Eukaryota</taxon>
        <taxon>Viridiplantae</taxon>
        <taxon>Streptophyta</taxon>
        <taxon>Embryophyta</taxon>
        <taxon>Marchantiophyta</taxon>
        <taxon>Marchantiopsida</taxon>
        <taxon>Marchantiidae</taxon>
        <taxon>Marchantiales</taxon>
        <taxon>Ricciaceae</taxon>
        <taxon>Riccia</taxon>
    </lineage>
</organism>
<feature type="compositionally biased region" description="Acidic residues" evidence="3">
    <location>
        <begin position="291"/>
        <end position="333"/>
    </location>
</feature>
<dbReference type="CDD" id="cd12320">
    <property type="entry name" value="RRM6_RBM19_RRM5_MRD1"/>
    <property type="match status" value="1"/>
</dbReference>
<accession>A0ABD3GKA4</accession>
<dbReference type="CDD" id="cd12318">
    <property type="entry name" value="RRM5_RBM19_like"/>
    <property type="match status" value="1"/>
</dbReference>
<keyword evidence="6" id="KW-1185">Reference proteome</keyword>
<evidence type="ECO:0000256" key="3">
    <source>
        <dbReference type="SAM" id="MobiDB-lite"/>
    </source>
</evidence>
<evidence type="ECO:0000313" key="5">
    <source>
        <dbReference type="EMBL" id="KAL3679101.1"/>
    </source>
</evidence>
<evidence type="ECO:0000256" key="2">
    <source>
        <dbReference type="PROSITE-ProRule" id="PRU00176"/>
    </source>
</evidence>
<dbReference type="SMART" id="SM00361">
    <property type="entry name" value="RRM_1"/>
    <property type="match status" value="1"/>
</dbReference>
<dbReference type="SMART" id="SM00360">
    <property type="entry name" value="RRM"/>
    <property type="match status" value="5"/>
</dbReference>
<feature type="domain" description="RRM" evidence="4">
    <location>
        <begin position="19"/>
        <end position="96"/>
    </location>
</feature>
<feature type="compositionally biased region" description="Acidic residues" evidence="3">
    <location>
        <begin position="361"/>
        <end position="370"/>
    </location>
</feature>
<dbReference type="InterPro" id="IPR012677">
    <property type="entry name" value="Nucleotide-bd_a/b_plait_sf"/>
</dbReference>
<feature type="domain" description="RRM" evidence="4">
    <location>
        <begin position="570"/>
        <end position="642"/>
    </location>
</feature>
<feature type="region of interest" description="Disordered" evidence="3">
    <location>
        <begin position="176"/>
        <end position="370"/>
    </location>
</feature>
<dbReference type="Pfam" id="PF00076">
    <property type="entry name" value="RRM_1"/>
    <property type="match status" value="5"/>
</dbReference>
<dbReference type="Gene3D" id="3.30.70.330">
    <property type="match status" value="5"/>
</dbReference>
<evidence type="ECO:0000259" key="4">
    <source>
        <dbReference type="PROSITE" id="PS50102"/>
    </source>
</evidence>
<protein>
    <recommendedName>
        <fullName evidence="4">RRM domain-containing protein</fullName>
    </recommendedName>
</protein>
<feature type="compositionally biased region" description="Basic and acidic residues" evidence="3">
    <location>
        <begin position="117"/>
        <end position="131"/>
    </location>
</feature>
<evidence type="ECO:0000313" key="6">
    <source>
        <dbReference type="Proteomes" id="UP001633002"/>
    </source>
</evidence>
<dbReference type="GO" id="GO:0003723">
    <property type="term" value="F:RNA binding"/>
    <property type="evidence" value="ECO:0007669"/>
    <property type="project" value="UniProtKB-UniRule"/>
</dbReference>
<feature type="domain" description="RRM" evidence="4">
    <location>
        <begin position="695"/>
        <end position="781"/>
    </location>
</feature>
<dbReference type="PANTHER" id="PTHR10352">
    <property type="entry name" value="EUKARYOTIC TRANSLATION INITIATION FACTOR 3 SUBUNIT G"/>
    <property type="match status" value="1"/>
</dbReference>
<proteinExistence type="predicted"/>
<dbReference type="FunFam" id="3.30.70.330:FF:000738">
    <property type="entry name" value="RNA-binding motif protein 19"/>
    <property type="match status" value="1"/>
</dbReference>
<dbReference type="InterPro" id="IPR003954">
    <property type="entry name" value="RRM_euk-type"/>
</dbReference>
<feature type="domain" description="RRM" evidence="4">
    <location>
        <begin position="375"/>
        <end position="453"/>
    </location>
</feature>
<comment type="caution">
    <text evidence="5">The sequence shown here is derived from an EMBL/GenBank/DDBJ whole genome shotgun (WGS) entry which is preliminary data.</text>
</comment>
<gene>
    <name evidence="5" type="ORF">R1sor_022057</name>
</gene>
<dbReference type="InterPro" id="IPR034423">
    <property type="entry name" value="RBM19_RRM5"/>
</dbReference>
<sequence>MLERSESLLSEFCQRRKATRICVKNLPRHVNEQRIREHFSSQGEVTDAKIIRTSDGKSRQFGFVGYRSEEEAKAAVKFFNRSFLDTSRLACELAQAIGASSLPRPWSRHSQGSSAYDHAHSFNQEKPEKVENTAPKTQTNKTRSTKNIVKEEENDPELQEFLQVMQPRAKTKIWANDTNEDFNSLKPEPGRQGNKKKPALEVKTVEAPARRVPINKGKTSTKLTQVHVRFEDEDGSDSDEDDQMLDDAVVVETVSQKTKDDQDADDKEIVVDEKVTDTDYLRSKVKTNWSDSEDEQDEEEAEKEDTQEDDEEQEDSEEEDEDEEEEEEEESKEGEEKPPVIISGENVDEVEGRQDGAEVTEQVDAEEQESVAETGRLFVRNLPYTASQEDLMELFSKFGQLSEVHLVLDKATKRSKGFAYILYMLPEDAVRAFEELDKSIFQGRLLHIIPAKRPPPAPAPKLAGSGPGATKYKQERETQRKAAEAGGDKRAWNMLFMRPDTVAENVAQKYGMTKSEFLDPEAGDLAVRMALGETHIITETKRALSDEGVNIDVLEQVASGDAGKVKRSNQVILVKNLPFTTTEDDILRMFSAHGSIGRVILPPTKTLAVVEYLEAAEASRAFKNLAYKRFQHVPLYLEWAPDQLLREHVLDGPKKGEEQKPGPKVVGKDLVKRVDVAKELIGVEEDLENSGVQTGSIFVKNLNFSTTPDRLKKHFQQLIKNGSIRSVKISTKPNKKKGGKALSMGFGFVEFDSVETATEVCKQFQGTVLEGHALVLQLSHAAKRAESDSTDKKGAKKGAKEESFTKIIVRNVAFEATRKDLQQLFSPFGQLKSLRLPKKFDGNHRGFAFVEFVTRQEAENAFDGLKSTHLYGRHLVLERAKNGESLDELRARTSQQFFADNGVDVRSTKGRVEEDEDLERPKKKQKSSAAFDDEFD</sequence>
<dbReference type="EMBL" id="JBJQOH010000007">
    <property type="protein sequence ID" value="KAL3679101.1"/>
    <property type="molecule type" value="Genomic_DNA"/>
</dbReference>
<feature type="compositionally biased region" description="Basic and acidic residues" evidence="3">
    <location>
        <begin position="257"/>
        <end position="282"/>
    </location>
</feature>
<name>A0ABD3GKA4_9MARC</name>
<dbReference type="CDD" id="cd12565">
    <property type="entry name" value="RRM1_MRD1"/>
    <property type="match status" value="1"/>
</dbReference>
<dbReference type="InterPro" id="IPR035979">
    <property type="entry name" value="RBD_domain_sf"/>
</dbReference>
<reference evidence="5 6" key="1">
    <citation type="submission" date="2024-09" db="EMBL/GenBank/DDBJ databases">
        <title>Chromosome-scale assembly of Riccia sorocarpa.</title>
        <authorList>
            <person name="Paukszto L."/>
        </authorList>
    </citation>
    <scope>NUCLEOTIDE SEQUENCE [LARGE SCALE GENOMIC DNA]</scope>
    <source>
        <strain evidence="5">LP-2024</strain>
        <tissue evidence="5">Aerial parts of the thallus</tissue>
    </source>
</reference>
<dbReference type="PROSITE" id="PS50102">
    <property type="entry name" value="RRM"/>
    <property type="match status" value="5"/>
</dbReference>
<feature type="region of interest" description="Disordered" evidence="3">
    <location>
        <begin position="908"/>
        <end position="936"/>
    </location>
</feature>